<gene>
    <name evidence="3" type="ORF">MIND_00593600</name>
</gene>
<keyword evidence="4" id="KW-1185">Reference proteome</keyword>
<protein>
    <submittedName>
        <fullName evidence="3">Uncharacterized protein</fullName>
    </submittedName>
</protein>
<feature type="region of interest" description="Disordered" evidence="1">
    <location>
        <begin position="255"/>
        <end position="275"/>
    </location>
</feature>
<keyword evidence="2" id="KW-0812">Transmembrane</keyword>
<dbReference type="EMBL" id="JACAZF010000005">
    <property type="protein sequence ID" value="KAF7303643.1"/>
    <property type="molecule type" value="Genomic_DNA"/>
</dbReference>
<keyword evidence="2" id="KW-0472">Membrane</keyword>
<keyword evidence="2" id="KW-1133">Transmembrane helix</keyword>
<dbReference type="PANTHER" id="PTHR38887">
    <property type="entry name" value="CHROMOSOME 21, WHOLE GENOME SHOTGUN SEQUENCE"/>
    <property type="match status" value="1"/>
</dbReference>
<dbReference type="AlphaFoldDB" id="A0A8H6SPV6"/>
<dbReference type="InterPro" id="IPR053221">
    <property type="entry name" value="Burnettramic_acid_biosynth"/>
</dbReference>
<sequence length="419" mass="45496">MTSPQASPTGFNLTRDAELLIQTFLPPSSHATTTSSSKATSFATPIFAVLESVDISQEELLAFIDGLNLAMTASPPLRVVSLAGIVIGFILYHWAMIAGAAIQTGAQVGMLSKTLTDRYLRAANNQLFKPQALAGFNSGEASSESKLDKFKRQVGSVAMKVPLPLAGMLVYAVAKKPPKVPAMDPSARPESKKLLATYRRVASLDGFILPLDFEMPKPAMADGVMDTMASWGVRFDGWLETRKQSRAEDKRLQLEALDSDRDSRSNHEQPSQSGVLCNGLFGTRRSLGVGGGLIGGTINLAVNALDRNNDRDNRNPPPSSNNRARVGQIQSGLAGLLAQRGIGLRGARGLQDREKDRLRMLLWVVIMNADLDAEIQGIERADGLEDYEEINEEAWRAEMTLERQEMGLDSQIDGQVSTQ</sequence>
<organism evidence="3 4">
    <name type="scientific">Mycena indigotica</name>
    <dbReference type="NCBI Taxonomy" id="2126181"/>
    <lineage>
        <taxon>Eukaryota</taxon>
        <taxon>Fungi</taxon>
        <taxon>Dikarya</taxon>
        <taxon>Basidiomycota</taxon>
        <taxon>Agaricomycotina</taxon>
        <taxon>Agaricomycetes</taxon>
        <taxon>Agaricomycetidae</taxon>
        <taxon>Agaricales</taxon>
        <taxon>Marasmiineae</taxon>
        <taxon>Mycenaceae</taxon>
        <taxon>Mycena</taxon>
    </lineage>
</organism>
<dbReference type="RefSeq" id="XP_037220615.1">
    <property type="nucleotide sequence ID" value="XM_037362694.1"/>
</dbReference>
<dbReference type="OrthoDB" id="3068835at2759"/>
<dbReference type="GeneID" id="59345210"/>
<dbReference type="Proteomes" id="UP000636479">
    <property type="component" value="Unassembled WGS sequence"/>
</dbReference>
<dbReference type="PANTHER" id="PTHR38887:SF1">
    <property type="entry name" value="RAS MODIFICATION PROTEIN ERF4"/>
    <property type="match status" value="1"/>
</dbReference>
<accession>A0A8H6SPV6</accession>
<reference evidence="3" key="1">
    <citation type="submission" date="2020-05" db="EMBL/GenBank/DDBJ databases">
        <title>Mycena genomes resolve the evolution of fungal bioluminescence.</title>
        <authorList>
            <person name="Tsai I.J."/>
        </authorList>
    </citation>
    <scope>NUCLEOTIDE SEQUENCE</scope>
    <source>
        <strain evidence="3">171206Taipei</strain>
    </source>
</reference>
<feature type="compositionally biased region" description="Basic and acidic residues" evidence="1">
    <location>
        <begin position="255"/>
        <end position="267"/>
    </location>
</feature>
<evidence type="ECO:0000313" key="4">
    <source>
        <dbReference type="Proteomes" id="UP000636479"/>
    </source>
</evidence>
<evidence type="ECO:0000256" key="2">
    <source>
        <dbReference type="SAM" id="Phobius"/>
    </source>
</evidence>
<comment type="caution">
    <text evidence="3">The sequence shown here is derived from an EMBL/GenBank/DDBJ whole genome shotgun (WGS) entry which is preliminary data.</text>
</comment>
<evidence type="ECO:0000256" key="1">
    <source>
        <dbReference type="SAM" id="MobiDB-lite"/>
    </source>
</evidence>
<evidence type="ECO:0000313" key="3">
    <source>
        <dbReference type="EMBL" id="KAF7303643.1"/>
    </source>
</evidence>
<feature type="transmembrane region" description="Helical" evidence="2">
    <location>
        <begin position="79"/>
        <end position="102"/>
    </location>
</feature>
<proteinExistence type="predicted"/>
<name>A0A8H6SPV6_9AGAR</name>